<evidence type="ECO:0008006" key="2">
    <source>
        <dbReference type="Google" id="ProtNLM"/>
    </source>
</evidence>
<sequence length="83" mass="9547">MEREELLSRISTNPKVCFGKPCIRGHRIWVSLILDLLASDLSAEEVLEQYPQLSREDVLACIAYGAEMSWERFVEIPLEQRPA</sequence>
<dbReference type="EMBL" id="CADCVG010000088">
    <property type="protein sequence ID" value="CAA9459503.1"/>
    <property type="molecule type" value="Genomic_DNA"/>
</dbReference>
<dbReference type="Gene3D" id="1.10.10.10">
    <property type="entry name" value="Winged helix-like DNA-binding domain superfamily/Winged helix DNA-binding domain"/>
    <property type="match status" value="1"/>
</dbReference>
<accession>A0A6J4R5A5</accession>
<dbReference type="Pfam" id="PF04255">
    <property type="entry name" value="DUF433"/>
    <property type="match status" value="1"/>
</dbReference>
<dbReference type="PANTHER" id="PTHR34849">
    <property type="entry name" value="SSL5025 PROTEIN"/>
    <property type="match status" value="1"/>
</dbReference>
<organism evidence="1">
    <name type="scientific">uncultured Rubrobacteraceae bacterium</name>
    <dbReference type="NCBI Taxonomy" id="349277"/>
    <lineage>
        <taxon>Bacteria</taxon>
        <taxon>Bacillati</taxon>
        <taxon>Actinomycetota</taxon>
        <taxon>Rubrobacteria</taxon>
        <taxon>Rubrobacterales</taxon>
        <taxon>Rubrobacteraceae</taxon>
        <taxon>environmental samples</taxon>
    </lineage>
</organism>
<protein>
    <recommendedName>
        <fullName evidence="2">DUF433 domain-containing protein</fullName>
    </recommendedName>
</protein>
<dbReference type="InterPro" id="IPR007367">
    <property type="entry name" value="DUF433"/>
</dbReference>
<gene>
    <name evidence="1" type="ORF">AVDCRST_MAG14-2115</name>
</gene>
<dbReference type="AlphaFoldDB" id="A0A6J4R5A5"/>
<reference evidence="1" key="1">
    <citation type="submission" date="2020-02" db="EMBL/GenBank/DDBJ databases">
        <authorList>
            <person name="Meier V. D."/>
        </authorList>
    </citation>
    <scope>NUCLEOTIDE SEQUENCE</scope>
    <source>
        <strain evidence="1">AVDCRST_MAG14</strain>
    </source>
</reference>
<dbReference type="SUPFAM" id="SSF46689">
    <property type="entry name" value="Homeodomain-like"/>
    <property type="match status" value="1"/>
</dbReference>
<proteinExistence type="predicted"/>
<evidence type="ECO:0000313" key="1">
    <source>
        <dbReference type="EMBL" id="CAA9459503.1"/>
    </source>
</evidence>
<dbReference type="PANTHER" id="PTHR34849:SF3">
    <property type="entry name" value="SSR2962 PROTEIN"/>
    <property type="match status" value="1"/>
</dbReference>
<dbReference type="InterPro" id="IPR009057">
    <property type="entry name" value="Homeodomain-like_sf"/>
</dbReference>
<dbReference type="InterPro" id="IPR036388">
    <property type="entry name" value="WH-like_DNA-bd_sf"/>
</dbReference>
<name>A0A6J4R5A5_9ACTN</name>